<dbReference type="PROSITE" id="PS50013">
    <property type="entry name" value="CHROMO_2"/>
    <property type="match status" value="1"/>
</dbReference>
<dbReference type="InterPro" id="IPR003439">
    <property type="entry name" value="ABC_transporter-like_ATP-bd"/>
</dbReference>
<protein>
    <recommendedName>
        <fullName evidence="3">Chromo domain-containing protein</fullName>
    </recommendedName>
</protein>
<proteinExistence type="predicted"/>
<gene>
    <name evidence="4" type="ORF">PCOR1329_LOCUS900</name>
</gene>
<dbReference type="InterPro" id="IPR050611">
    <property type="entry name" value="ABCF"/>
</dbReference>
<dbReference type="Gene3D" id="3.40.50.300">
    <property type="entry name" value="P-loop containing nucleotide triphosphate hydrolases"/>
    <property type="match status" value="1"/>
</dbReference>
<organism evidence="4 5">
    <name type="scientific">Prorocentrum cordatum</name>
    <dbReference type="NCBI Taxonomy" id="2364126"/>
    <lineage>
        <taxon>Eukaryota</taxon>
        <taxon>Sar</taxon>
        <taxon>Alveolata</taxon>
        <taxon>Dinophyceae</taxon>
        <taxon>Prorocentrales</taxon>
        <taxon>Prorocentraceae</taxon>
        <taxon>Prorocentrum</taxon>
    </lineage>
</organism>
<dbReference type="Proteomes" id="UP001189429">
    <property type="component" value="Unassembled WGS sequence"/>
</dbReference>
<dbReference type="Pfam" id="PF00005">
    <property type="entry name" value="ABC_tran"/>
    <property type="match status" value="1"/>
</dbReference>
<evidence type="ECO:0000313" key="5">
    <source>
        <dbReference type="Proteomes" id="UP001189429"/>
    </source>
</evidence>
<evidence type="ECO:0000256" key="1">
    <source>
        <dbReference type="ARBA" id="ARBA00022490"/>
    </source>
</evidence>
<dbReference type="PANTHER" id="PTHR19211:SF14">
    <property type="entry name" value="ATP-BINDING CASSETTE SUB-FAMILY F MEMBER 1"/>
    <property type="match status" value="1"/>
</dbReference>
<feature type="domain" description="Chromo" evidence="3">
    <location>
        <begin position="110"/>
        <end position="171"/>
    </location>
</feature>
<keyword evidence="2" id="KW-0677">Repeat</keyword>
<evidence type="ECO:0000259" key="3">
    <source>
        <dbReference type="PROSITE" id="PS50013"/>
    </source>
</evidence>
<dbReference type="InterPro" id="IPR027417">
    <property type="entry name" value="P-loop_NTPase"/>
</dbReference>
<keyword evidence="1" id="KW-0963">Cytoplasm</keyword>
<sequence length="251" mass="27746">MSSRVAIIGPNGSGKSTLLALLCGEIRPSPDEKGGVGEVNRHRALRLAYISQSHAFHLADYARCSAVQYVQHRYQNGYDEELQKRLNSPSSETEEAALASLARRFGKSGSRVEAVVSRTRRRGEWRYEVQWRDLSEKQNTLEPLATLRRLGVERMATALDERLAAAQAGTDDRPLTQREIVKHFENFGLPEELVANRAVGSYSGGQKSKLILGAALWTKPHVVCLDSYGGVRISRPLRRFPVRCASSGAGS</sequence>
<accession>A0ABN9P951</accession>
<comment type="caution">
    <text evidence="4">The sequence shown here is derived from an EMBL/GenBank/DDBJ whole genome shotgun (WGS) entry which is preliminary data.</text>
</comment>
<reference evidence="4" key="1">
    <citation type="submission" date="2023-10" db="EMBL/GenBank/DDBJ databases">
        <authorList>
            <person name="Chen Y."/>
            <person name="Shah S."/>
            <person name="Dougan E. K."/>
            <person name="Thang M."/>
            <person name="Chan C."/>
        </authorList>
    </citation>
    <scope>NUCLEOTIDE SEQUENCE [LARGE SCALE GENOMIC DNA]</scope>
</reference>
<name>A0ABN9P951_9DINO</name>
<dbReference type="Gene3D" id="2.40.50.990">
    <property type="match status" value="1"/>
</dbReference>
<evidence type="ECO:0000313" key="4">
    <source>
        <dbReference type="EMBL" id="CAK0789276.1"/>
    </source>
</evidence>
<dbReference type="PANTHER" id="PTHR19211">
    <property type="entry name" value="ATP-BINDING TRANSPORT PROTEIN-RELATED"/>
    <property type="match status" value="1"/>
</dbReference>
<dbReference type="EMBL" id="CAUYUJ010000213">
    <property type="protein sequence ID" value="CAK0789276.1"/>
    <property type="molecule type" value="Genomic_DNA"/>
</dbReference>
<dbReference type="SUPFAM" id="SSF52540">
    <property type="entry name" value="P-loop containing nucleoside triphosphate hydrolases"/>
    <property type="match status" value="1"/>
</dbReference>
<dbReference type="InterPro" id="IPR047038">
    <property type="entry name" value="eEF3_chromodomain-like_sf"/>
</dbReference>
<evidence type="ECO:0000256" key="2">
    <source>
        <dbReference type="ARBA" id="ARBA00022737"/>
    </source>
</evidence>
<keyword evidence="5" id="KW-1185">Reference proteome</keyword>
<dbReference type="InterPro" id="IPR000953">
    <property type="entry name" value="Chromo/chromo_shadow_dom"/>
</dbReference>